<dbReference type="Proteomes" id="UP000298774">
    <property type="component" value="Plasmid p1"/>
</dbReference>
<evidence type="ECO:0000259" key="1">
    <source>
        <dbReference type="Pfam" id="PF00535"/>
    </source>
</evidence>
<accession>A0A0P0FC18</accession>
<evidence type="ECO:0000313" key="2">
    <source>
        <dbReference type="EMBL" id="MDX5952059.1"/>
    </source>
</evidence>
<protein>
    <submittedName>
        <fullName evidence="3">Glycosyltransferase family 2 protein</fullName>
        <ecNumber evidence="2">2.4.-.-</ecNumber>
    </submittedName>
</protein>
<gene>
    <name evidence="3" type="ORF">D3868_17105</name>
    <name evidence="2" type="ORF">SIM66_12755</name>
</gene>
<dbReference type="Pfam" id="PF00535">
    <property type="entry name" value="Glycos_transf_2"/>
    <property type="match status" value="1"/>
</dbReference>
<keyword evidence="5" id="KW-1185">Reference proteome</keyword>
<reference evidence="3 4" key="1">
    <citation type="submission" date="2018-09" db="EMBL/GenBank/DDBJ databases">
        <title>Whole genome based analysis of evolution and adaptive divergence in Indian and Brazilian strains of Azospirillum brasilense.</title>
        <authorList>
            <person name="Singh C."/>
            <person name="Tripathi A.K."/>
        </authorList>
    </citation>
    <scope>NUCLEOTIDE SEQUENCE [LARGE SCALE GENOMIC DNA]</scope>
    <source>
        <strain evidence="3 4">MTCC4038</strain>
        <plasmid evidence="3 4">p1</plasmid>
    </source>
</reference>
<dbReference type="RefSeq" id="WP_051140570.1">
    <property type="nucleotide sequence ID" value="NZ_CP012915.1"/>
</dbReference>
<dbReference type="AlphaFoldDB" id="A0A0P0FC18"/>
<dbReference type="CDD" id="cd00761">
    <property type="entry name" value="Glyco_tranf_GTA_type"/>
    <property type="match status" value="1"/>
</dbReference>
<dbReference type="EC" id="2.4.-.-" evidence="2"/>
<dbReference type="Gene3D" id="3.90.550.10">
    <property type="entry name" value="Spore Coat Polysaccharide Biosynthesis Protein SpsA, Chain A"/>
    <property type="match status" value="1"/>
</dbReference>
<name>A0A0P0FC18_AZOBR</name>
<dbReference type="KEGG" id="abf:AMK58_20190"/>
<proteinExistence type="predicted"/>
<evidence type="ECO:0000313" key="4">
    <source>
        <dbReference type="Proteomes" id="UP000298774"/>
    </source>
</evidence>
<keyword evidence="3" id="KW-0614">Plasmid</keyword>
<evidence type="ECO:0000313" key="3">
    <source>
        <dbReference type="EMBL" id="QCO10786.1"/>
    </source>
</evidence>
<feature type="domain" description="Glycosyltransferase 2-like" evidence="1">
    <location>
        <begin position="8"/>
        <end position="117"/>
    </location>
</feature>
<dbReference type="EMBL" id="CP032340">
    <property type="protein sequence ID" value="QCO10786.1"/>
    <property type="molecule type" value="Genomic_DNA"/>
</dbReference>
<dbReference type="SUPFAM" id="SSF53448">
    <property type="entry name" value="Nucleotide-diphospho-sugar transferases"/>
    <property type="match status" value="1"/>
</dbReference>
<organism evidence="3 4">
    <name type="scientific">Azospirillum brasilense</name>
    <dbReference type="NCBI Taxonomy" id="192"/>
    <lineage>
        <taxon>Bacteria</taxon>
        <taxon>Pseudomonadati</taxon>
        <taxon>Pseudomonadota</taxon>
        <taxon>Alphaproteobacteria</taxon>
        <taxon>Rhodospirillales</taxon>
        <taxon>Azospirillaceae</taxon>
        <taxon>Azospirillum</taxon>
    </lineage>
</organism>
<dbReference type="InterPro" id="IPR001173">
    <property type="entry name" value="Glyco_trans_2-like"/>
</dbReference>
<dbReference type="EMBL" id="JAWXYC010000003">
    <property type="protein sequence ID" value="MDX5952059.1"/>
    <property type="molecule type" value="Genomic_DNA"/>
</dbReference>
<keyword evidence="2" id="KW-0328">Glycosyltransferase</keyword>
<dbReference type="GO" id="GO:0016758">
    <property type="term" value="F:hexosyltransferase activity"/>
    <property type="evidence" value="ECO:0007669"/>
    <property type="project" value="UniProtKB-ARBA"/>
</dbReference>
<sequence length="260" mass="29239">MADRPLVSVITPSWGREDVLPLCHARVLAQTVPDIEWLVFDDSPRPSAYLQPLAGPRLKYFYAPRRYAIGEKRNILAEHARGEVIVHFDDDDFYAPHYVERLLGWLEAGHDAVTLSGWFLHSAVHGTFGYWDTARGGSHHRWGRTTRAYVEAPETPPSDDNRLGYGFSYAYRRSVWEAVRFPPVNACEDAPFMKSAQGRFRVAAFPDAEGLCLHTLHARSTSLCLPQYELPPLLLERLFGPEIAAYTGGWAGSDLNPGQT</sequence>
<evidence type="ECO:0000313" key="5">
    <source>
        <dbReference type="Proteomes" id="UP001277471"/>
    </source>
</evidence>
<dbReference type="InterPro" id="IPR029044">
    <property type="entry name" value="Nucleotide-diphossugar_trans"/>
</dbReference>
<dbReference type="Proteomes" id="UP001277471">
    <property type="component" value="Unassembled WGS sequence"/>
</dbReference>
<dbReference type="GeneID" id="56451423"/>
<dbReference type="PANTHER" id="PTHR22916:SF3">
    <property type="entry name" value="UDP-GLCNAC:BETAGAL BETA-1,3-N-ACETYLGLUCOSAMINYLTRANSFERASE-LIKE PROTEIN 1"/>
    <property type="match status" value="1"/>
</dbReference>
<geneLocation type="plasmid" evidence="3 4">
    <name>p1</name>
</geneLocation>
<dbReference type="PANTHER" id="PTHR22916">
    <property type="entry name" value="GLYCOSYLTRANSFERASE"/>
    <property type="match status" value="1"/>
</dbReference>
<reference evidence="2 5" key="2">
    <citation type="submission" date="2023-11" db="EMBL/GenBank/DDBJ databases">
        <title>MicrobeMod: A computational toolkit for identifying prokaryotic methylation and restriction-modification with nanopore sequencing.</title>
        <authorList>
            <person name="Crits-Christoph A."/>
            <person name="Kang S.C."/>
            <person name="Lee H."/>
            <person name="Ostrov N."/>
        </authorList>
    </citation>
    <scope>NUCLEOTIDE SEQUENCE [LARGE SCALE GENOMIC DNA]</scope>
    <source>
        <strain evidence="2 5">ATCC 29145</strain>
    </source>
</reference>
<keyword evidence="3" id="KW-0808">Transferase</keyword>